<protein>
    <recommendedName>
        <fullName evidence="4">RCC1-like domain-containing protein</fullName>
    </recommendedName>
</protein>
<evidence type="ECO:0000256" key="1">
    <source>
        <dbReference type="ARBA" id="ARBA00022737"/>
    </source>
</evidence>
<name>A0AAV5GA81_9BASI</name>
<feature type="compositionally biased region" description="Polar residues" evidence="3">
    <location>
        <begin position="27"/>
        <end position="48"/>
    </location>
</feature>
<feature type="repeat" description="RCC1" evidence="2">
    <location>
        <begin position="95"/>
        <end position="146"/>
    </location>
</feature>
<evidence type="ECO:0000259" key="4">
    <source>
        <dbReference type="Pfam" id="PF25390"/>
    </source>
</evidence>
<proteinExistence type="predicted"/>
<dbReference type="Proteomes" id="UP001342314">
    <property type="component" value="Unassembled WGS sequence"/>
</dbReference>
<dbReference type="InterPro" id="IPR058923">
    <property type="entry name" value="RCC1-like_dom"/>
</dbReference>
<dbReference type="Pfam" id="PF25390">
    <property type="entry name" value="WD40_RLD"/>
    <property type="match status" value="1"/>
</dbReference>
<gene>
    <name evidence="5" type="ORF">Rhopal_000188-T1</name>
</gene>
<feature type="repeat" description="RCC1" evidence="2">
    <location>
        <begin position="150"/>
        <end position="217"/>
    </location>
</feature>
<feature type="repeat" description="RCC1" evidence="2">
    <location>
        <begin position="218"/>
        <end position="274"/>
    </location>
</feature>
<comment type="caution">
    <text evidence="5">The sequence shown here is derived from an EMBL/GenBank/DDBJ whole genome shotgun (WGS) entry which is preliminary data.</text>
</comment>
<dbReference type="PANTHER" id="PTHR22870">
    <property type="entry name" value="REGULATOR OF CHROMOSOME CONDENSATION"/>
    <property type="match status" value="1"/>
</dbReference>
<dbReference type="SUPFAM" id="SSF50985">
    <property type="entry name" value="RCC1/BLIP-II"/>
    <property type="match status" value="1"/>
</dbReference>
<sequence>MALSSTRASTRTLSHVLLSGHNLLSPPASTRSTSLTGPARQSPSNPSLTPASYSAWLAAVGREADTEEPYRIRPAGIAGGGGHQLLAYRNYEGVDRVLALGRNETGQLGVGFASQEGTRGLVEGFEGDEVLAVRAGVQSSYLLVRDGDSTTLYSMGNLARGRLGHPALFSPQQQLDEYEEPRQYTLPRATAIQLPEDVGRIKQIEAGFEHLLVLTESGDTFGTGCNTDGQLGLGSASSDIYQLTRLPLPREIVKEGGVERISAGADSSALVTREGTVWVWGNSEYCQGMHGEKIDQILSPLAIDSSFLPSNRRIIDYRCGGSFALALDDRGSVYSAGYGALGLGAEILQAERPQRVEELEGEGISRIRAGWGYAAAVRDAATDSALFSWGLNTLHGRLGLGALPPSRQSTSDPNAPPAVPTHVYTPQRVHLPLRELGLDGSVAGRENPTWALGEVELGSEAMWVALEAQEEVD</sequence>
<keyword evidence="6" id="KW-1185">Reference proteome</keyword>
<dbReference type="PANTHER" id="PTHR22870:SF408">
    <property type="entry name" value="OS09G0560450 PROTEIN"/>
    <property type="match status" value="1"/>
</dbReference>
<feature type="repeat" description="RCC1" evidence="2">
    <location>
        <begin position="275"/>
        <end position="330"/>
    </location>
</feature>
<dbReference type="EMBL" id="BQKY01000001">
    <property type="protein sequence ID" value="GJN87243.1"/>
    <property type="molecule type" value="Genomic_DNA"/>
</dbReference>
<evidence type="ECO:0000313" key="5">
    <source>
        <dbReference type="EMBL" id="GJN87243.1"/>
    </source>
</evidence>
<dbReference type="InterPro" id="IPR000408">
    <property type="entry name" value="Reg_chr_condens"/>
</dbReference>
<evidence type="ECO:0000256" key="2">
    <source>
        <dbReference type="PROSITE-ProRule" id="PRU00235"/>
    </source>
</evidence>
<dbReference type="InterPro" id="IPR051210">
    <property type="entry name" value="Ub_ligase/GEF_domain"/>
</dbReference>
<evidence type="ECO:0000313" key="6">
    <source>
        <dbReference type="Proteomes" id="UP001342314"/>
    </source>
</evidence>
<dbReference type="Gene3D" id="2.130.10.30">
    <property type="entry name" value="Regulator of chromosome condensation 1/beta-lactamase-inhibitor protein II"/>
    <property type="match status" value="1"/>
</dbReference>
<dbReference type="PROSITE" id="PS50012">
    <property type="entry name" value="RCC1_3"/>
    <property type="match status" value="4"/>
</dbReference>
<evidence type="ECO:0000256" key="3">
    <source>
        <dbReference type="SAM" id="MobiDB-lite"/>
    </source>
</evidence>
<feature type="domain" description="RCC1-like" evidence="4">
    <location>
        <begin position="77"/>
        <end position="401"/>
    </location>
</feature>
<dbReference type="InterPro" id="IPR009091">
    <property type="entry name" value="RCC1/BLIP-II"/>
</dbReference>
<accession>A0AAV5GA81</accession>
<reference evidence="5 6" key="1">
    <citation type="submission" date="2021-12" db="EMBL/GenBank/DDBJ databases">
        <title>High titer production of polyol ester of fatty acids by Rhodotorula paludigena BS15 towards product separation-free biomass refinery.</title>
        <authorList>
            <person name="Mano J."/>
            <person name="Ono H."/>
            <person name="Tanaka T."/>
            <person name="Naito K."/>
            <person name="Sushida H."/>
            <person name="Ike M."/>
            <person name="Tokuyasu K."/>
            <person name="Kitaoka M."/>
        </authorList>
    </citation>
    <scope>NUCLEOTIDE SEQUENCE [LARGE SCALE GENOMIC DNA]</scope>
    <source>
        <strain evidence="5 6">BS15</strain>
    </source>
</reference>
<dbReference type="PRINTS" id="PR00633">
    <property type="entry name" value="RCCNDNSATION"/>
</dbReference>
<organism evidence="5 6">
    <name type="scientific">Rhodotorula paludigena</name>
    <dbReference type="NCBI Taxonomy" id="86838"/>
    <lineage>
        <taxon>Eukaryota</taxon>
        <taxon>Fungi</taxon>
        <taxon>Dikarya</taxon>
        <taxon>Basidiomycota</taxon>
        <taxon>Pucciniomycotina</taxon>
        <taxon>Microbotryomycetes</taxon>
        <taxon>Sporidiobolales</taxon>
        <taxon>Sporidiobolaceae</taxon>
        <taxon>Rhodotorula</taxon>
    </lineage>
</organism>
<keyword evidence="1" id="KW-0677">Repeat</keyword>
<feature type="region of interest" description="Disordered" evidence="3">
    <location>
        <begin position="21"/>
        <end position="48"/>
    </location>
</feature>
<dbReference type="AlphaFoldDB" id="A0AAV5GA81"/>